<protein>
    <submittedName>
        <fullName evidence="4">Copper amine oxidase domain protein</fullName>
    </submittedName>
</protein>
<dbReference type="Gene3D" id="2.130.10.30">
    <property type="entry name" value="Regulator of chromosome condensation 1/beta-lactamase-inhibitor protein II"/>
    <property type="match status" value="3"/>
</dbReference>
<evidence type="ECO:0000259" key="3">
    <source>
        <dbReference type="Pfam" id="PF25390"/>
    </source>
</evidence>
<dbReference type="InterPro" id="IPR051210">
    <property type="entry name" value="Ub_ligase/GEF_domain"/>
</dbReference>
<gene>
    <name evidence="4" type="ordered locus">Daud_0742</name>
</gene>
<dbReference type="SUPFAM" id="SSF50985">
    <property type="entry name" value="RCC1/BLIP-II"/>
    <property type="match status" value="2"/>
</dbReference>
<dbReference type="AlphaFoldDB" id="B1I2Q1"/>
<dbReference type="PRINTS" id="PR00633">
    <property type="entry name" value="RCCNDNSATION"/>
</dbReference>
<keyword evidence="1" id="KW-0677">Repeat</keyword>
<feature type="domain" description="RCC1-like" evidence="3">
    <location>
        <begin position="46"/>
        <end position="298"/>
    </location>
</feature>
<dbReference type="KEGG" id="dau:Daud_0742"/>
<feature type="domain" description="Copper amine oxidase-like N-terminal" evidence="2">
    <location>
        <begin position="436"/>
        <end position="540"/>
    </location>
</feature>
<keyword evidence="5" id="KW-1185">Reference proteome</keyword>
<dbReference type="InterPro" id="IPR000408">
    <property type="entry name" value="Reg_chr_condens"/>
</dbReference>
<evidence type="ECO:0000256" key="1">
    <source>
        <dbReference type="ARBA" id="ARBA00022737"/>
    </source>
</evidence>
<dbReference type="SUPFAM" id="SSF55383">
    <property type="entry name" value="Copper amine oxidase, domain N"/>
    <property type="match status" value="1"/>
</dbReference>
<sequence>MRKKGFFCLLSAVIAFLLLFLPAVGLLPGTVAATGISAERGWPAKTQVSAGSAFTAAVRADGTLWTWGYDQRVAQLGINALRPEQVGRDINWSAVSGGGDQIAALSAALKTDGTLWTWGWPLRWDLDRYPGDRPITSKAPMQVGRDTDWAAVSVGGAHFVALKTDGTLWAWGANRHGQLGDGTTTPRNVPVQVGRDTDWTNVSAGASHTVALKRNGTLWAWGWNLYGQLGIGTGGDPKAFASHTSIPPTYADEHTPVQVGKDRDWVAVSAGSGRTAAIKSDGTLWVWGMHGIVATGVDRVQVRPLRVGQDTDWAVISLGNNHAVAVKTDGTLWAWGVNDFGKLGIGIDPVPGRPNTTGTGWPMQVGRDRDWATVSVGSNHTAALKADGTLWTWGWNLHGQLGGGNIISRNSPTIVTFAPVAPGTSEMIKLYPRQQNGTPANSEAAPFIENGRTLVPLRFLGEWLGAVFRWEPIKKEVTFTKETVTIRMRLGESKAHIHEEGAAPRTVPLDAPARAVRGRTVVPLRFVSENLGAKVSWTDVETIIVRR</sequence>
<dbReference type="HOGENOM" id="CLU_525664_0_0_9"/>
<reference evidence="5" key="1">
    <citation type="submission" date="2007-10" db="EMBL/GenBank/DDBJ databases">
        <title>Complete sequence of chromosome of Desulforudis audaxviator MP104C.</title>
        <authorList>
            <person name="Copeland A."/>
            <person name="Lucas S."/>
            <person name="Lapidus A."/>
            <person name="Barry K."/>
            <person name="Glavina del Rio T."/>
            <person name="Dalin E."/>
            <person name="Tice H."/>
            <person name="Bruce D."/>
            <person name="Pitluck S."/>
            <person name="Lowry S.R."/>
            <person name="Larimer F."/>
            <person name="Land M.L."/>
            <person name="Hauser L."/>
            <person name="Kyrpides N."/>
            <person name="Ivanova N.N."/>
            <person name="Richardson P."/>
        </authorList>
    </citation>
    <scope>NUCLEOTIDE SEQUENCE [LARGE SCALE GENOMIC DNA]</scope>
    <source>
        <strain evidence="5">MP104C</strain>
    </source>
</reference>
<dbReference type="PANTHER" id="PTHR22870">
    <property type="entry name" value="REGULATOR OF CHROMOSOME CONDENSATION"/>
    <property type="match status" value="1"/>
</dbReference>
<evidence type="ECO:0000259" key="2">
    <source>
        <dbReference type="Pfam" id="PF07833"/>
    </source>
</evidence>
<dbReference type="EMBL" id="CP000860">
    <property type="protein sequence ID" value="ACA59267.1"/>
    <property type="molecule type" value="Genomic_DNA"/>
</dbReference>
<dbReference type="OrthoDB" id="27389at2"/>
<reference evidence="4 5" key="2">
    <citation type="journal article" date="2008" name="Science">
        <title>Environmental genomics reveals a single-species ecosystem deep within Earth.</title>
        <authorList>
            <person name="Chivian D."/>
            <person name="Brodie E.L."/>
            <person name="Alm E.J."/>
            <person name="Culley D.E."/>
            <person name="Dehal P.S."/>
            <person name="Desantis T.Z."/>
            <person name="Gihring T.M."/>
            <person name="Lapidus A."/>
            <person name="Lin L.H."/>
            <person name="Lowry S.R."/>
            <person name="Moser D.P."/>
            <person name="Richardson P.M."/>
            <person name="Southam G."/>
            <person name="Wanger G."/>
            <person name="Pratt L.M."/>
            <person name="Andersen G.L."/>
            <person name="Hazen T.C."/>
            <person name="Brockman F.J."/>
            <person name="Arkin A.P."/>
            <person name="Onstott T.C."/>
        </authorList>
    </citation>
    <scope>NUCLEOTIDE SEQUENCE [LARGE SCALE GENOMIC DNA]</scope>
    <source>
        <strain evidence="4 5">MP104C</strain>
    </source>
</reference>
<dbReference type="RefSeq" id="WP_012301854.1">
    <property type="nucleotide sequence ID" value="NC_010424.1"/>
</dbReference>
<dbReference type="InterPro" id="IPR012854">
    <property type="entry name" value="Cu_amine_oxidase-like_N"/>
</dbReference>
<evidence type="ECO:0000313" key="5">
    <source>
        <dbReference type="Proteomes" id="UP000008544"/>
    </source>
</evidence>
<dbReference type="InterPro" id="IPR058923">
    <property type="entry name" value="RCC1-like_dom"/>
</dbReference>
<dbReference type="InterPro" id="IPR036582">
    <property type="entry name" value="Mao_N_sf"/>
</dbReference>
<dbReference type="Proteomes" id="UP000008544">
    <property type="component" value="Chromosome"/>
</dbReference>
<dbReference type="Gene3D" id="3.30.457.10">
    <property type="entry name" value="Copper amine oxidase-like, N-terminal domain"/>
    <property type="match status" value="1"/>
</dbReference>
<dbReference type="PROSITE" id="PS50012">
    <property type="entry name" value="RCC1_3"/>
    <property type="match status" value="7"/>
</dbReference>
<dbReference type="Pfam" id="PF13540">
    <property type="entry name" value="RCC1_2"/>
    <property type="match status" value="2"/>
</dbReference>
<dbReference type="PANTHER" id="PTHR22870:SF408">
    <property type="entry name" value="OS09G0560450 PROTEIN"/>
    <property type="match status" value="1"/>
</dbReference>
<proteinExistence type="predicted"/>
<dbReference type="Pfam" id="PF07833">
    <property type="entry name" value="Cu_amine_oxidN1"/>
    <property type="match status" value="1"/>
</dbReference>
<dbReference type="STRING" id="477974.Daud_0742"/>
<dbReference type="PROSITE" id="PS00626">
    <property type="entry name" value="RCC1_2"/>
    <property type="match status" value="1"/>
</dbReference>
<name>B1I2Q1_DESAP</name>
<organism evidence="4 5">
    <name type="scientific">Desulforudis audaxviator (strain MP104C)</name>
    <dbReference type="NCBI Taxonomy" id="477974"/>
    <lineage>
        <taxon>Bacteria</taxon>
        <taxon>Bacillati</taxon>
        <taxon>Bacillota</taxon>
        <taxon>Clostridia</taxon>
        <taxon>Thermoanaerobacterales</taxon>
        <taxon>Candidatus Desulforudaceae</taxon>
        <taxon>Candidatus Desulforudis</taxon>
    </lineage>
</organism>
<dbReference type="Pfam" id="PF25390">
    <property type="entry name" value="WD40_RLD"/>
    <property type="match status" value="1"/>
</dbReference>
<dbReference type="eggNOG" id="COG5184">
    <property type="taxonomic scope" value="Bacteria"/>
</dbReference>
<dbReference type="InterPro" id="IPR009091">
    <property type="entry name" value="RCC1/BLIP-II"/>
</dbReference>
<evidence type="ECO:0000313" key="4">
    <source>
        <dbReference type="EMBL" id="ACA59267.1"/>
    </source>
</evidence>
<accession>B1I2Q1</accession>